<name>A0A0A0M0P8_CUCSA</name>
<sequence length="362" mass="41053">MFLHTGWPKLEEFYAKKQKHNSAKALVLKLTNIDDSWFQATTNSDNTKGLPVYRDQAKKSLDVRDYKNIIYKDHNETPLLLATARGIIEVVKIIIKTDPQAVDYVTSQNRNILHLAILHRQKKIFKWLRAQKLVMDRLCKRIDVMGFTVLHQVGIVQYVPIHQHGPALQLQRELVWFDSVQKTIPPLYATHQNKVGWEAREFFDETHKEILDSAKEWLKNTSESCSAVAVLVATVVFAAAFSVPGGLNGKTGSPVLLTQPLYMVFTIVDIIGLTTSLCSVVFFLSILTSSFKMDDFQRALPLKLSLGFQLLFFSIVCTMMAFTLAIVLTVKSEEMKWAIFVAKEINLIFIGGLRVGFGRNHP</sequence>
<protein>
    <recommendedName>
        <fullName evidence="2">PGG domain-containing protein</fullName>
    </recommendedName>
</protein>
<keyword evidence="1" id="KW-0472">Membrane</keyword>
<dbReference type="InterPro" id="IPR002110">
    <property type="entry name" value="Ankyrin_rpt"/>
</dbReference>
<reference evidence="3 4" key="3">
    <citation type="journal article" date="2010" name="BMC Genomics">
        <title>Transcriptome sequencing and comparative analysis of cucumber flowers with different sex types.</title>
        <authorList>
            <person name="Guo S."/>
            <person name="Zheng Y."/>
            <person name="Joung J.G."/>
            <person name="Liu S."/>
            <person name="Zhang Z."/>
            <person name="Crasta O.R."/>
            <person name="Sobral B.W."/>
            <person name="Xu Y."/>
            <person name="Huang S."/>
            <person name="Fei Z."/>
        </authorList>
    </citation>
    <scope>NUCLEOTIDE SEQUENCE [LARGE SCALE GENOMIC DNA]</scope>
    <source>
        <strain evidence="4">cv. 9930</strain>
    </source>
</reference>
<dbReference type="SUPFAM" id="SSF48403">
    <property type="entry name" value="Ankyrin repeat"/>
    <property type="match status" value="1"/>
</dbReference>
<reference evidence="3 4" key="4">
    <citation type="journal article" date="2011" name="BMC Genomics">
        <title>RNA-Seq improves annotation of protein-coding genes in the cucumber genome.</title>
        <authorList>
            <person name="Li Z."/>
            <person name="Zhang Z."/>
            <person name="Yan P."/>
            <person name="Huang S."/>
            <person name="Fei Z."/>
            <person name="Lin K."/>
        </authorList>
    </citation>
    <scope>NUCLEOTIDE SEQUENCE [LARGE SCALE GENOMIC DNA]</scope>
    <source>
        <strain evidence="4">cv. 9930</strain>
    </source>
</reference>
<keyword evidence="1" id="KW-1133">Transmembrane helix</keyword>
<feature type="transmembrane region" description="Helical" evidence="1">
    <location>
        <begin position="308"/>
        <end position="331"/>
    </location>
</feature>
<dbReference type="InterPro" id="IPR026961">
    <property type="entry name" value="PGG_dom"/>
</dbReference>
<dbReference type="PANTHER" id="PTHR24177">
    <property type="entry name" value="CASKIN"/>
    <property type="match status" value="1"/>
</dbReference>
<evidence type="ECO:0000313" key="4">
    <source>
        <dbReference type="Proteomes" id="UP000029981"/>
    </source>
</evidence>
<dbReference type="STRING" id="3659.A0A0A0M0P8"/>
<feature type="transmembrane region" description="Helical" evidence="1">
    <location>
        <begin position="225"/>
        <end position="243"/>
    </location>
</feature>
<dbReference type="InterPro" id="IPR036770">
    <property type="entry name" value="Ankyrin_rpt-contain_sf"/>
</dbReference>
<feature type="transmembrane region" description="Helical" evidence="1">
    <location>
        <begin position="263"/>
        <end position="287"/>
    </location>
</feature>
<dbReference type="GO" id="GO:0016020">
    <property type="term" value="C:membrane"/>
    <property type="evidence" value="ECO:0000318"/>
    <property type="project" value="GO_Central"/>
</dbReference>
<dbReference type="PANTHER" id="PTHR24177:SF215">
    <property type="entry name" value="PGG DOMAIN-CONTAINING PROTEIN"/>
    <property type="match status" value="1"/>
</dbReference>
<feature type="domain" description="PGG" evidence="2">
    <location>
        <begin position="215"/>
        <end position="328"/>
    </location>
</feature>
<reference evidence="3 4" key="1">
    <citation type="journal article" date="2009" name="Nat. Genet.">
        <title>The genome of the cucumber, Cucumis sativus L.</title>
        <authorList>
            <person name="Huang S."/>
            <person name="Li R."/>
            <person name="Zhang Z."/>
            <person name="Li L."/>
            <person name="Gu X."/>
            <person name="Fan W."/>
            <person name="Lucas W.J."/>
            <person name="Wang X."/>
            <person name="Xie B."/>
            <person name="Ni P."/>
            <person name="Ren Y."/>
            <person name="Zhu H."/>
            <person name="Li J."/>
            <person name="Lin K."/>
            <person name="Jin W."/>
            <person name="Fei Z."/>
            <person name="Li G."/>
            <person name="Staub J."/>
            <person name="Kilian A."/>
            <person name="van der Vossen E.A."/>
            <person name="Wu Y."/>
            <person name="Guo J."/>
            <person name="He J."/>
            <person name="Jia Z."/>
            <person name="Ren Y."/>
            <person name="Tian G."/>
            <person name="Lu Y."/>
            <person name="Ruan J."/>
            <person name="Qian W."/>
            <person name="Wang M."/>
            <person name="Huang Q."/>
            <person name="Li B."/>
            <person name="Xuan Z."/>
            <person name="Cao J."/>
            <person name="Asan"/>
            <person name="Wu Z."/>
            <person name="Zhang J."/>
            <person name="Cai Q."/>
            <person name="Bai Y."/>
            <person name="Zhao B."/>
            <person name="Han Y."/>
            <person name="Li Y."/>
            <person name="Li X."/>
            <person name="Wang S."/>
            <person name="Shi Q."/>
            <person name="Liu S."/>
            <person name="Cho W.K."/>
            <person name="Kim J.Y."/>
            <person name="Xu Y."/>
            <person name="Heller-Uszynska K."/>
            <person name="Miao H."/>
            <person name="Cheng Z."/>
            <person name="Zhang S."/>
            <person name="Wu J."/>
            <person name="Yang Y."/>
            <person name="Kang H."/>
            <person name="Li M."/>
            <person name="Liang H."/>
            <person name="Ren X."/>
            <person name="Shi Z."/>
            <person name="Wen M."/>
            <person name="Jian M."/>
            <person name="Yang H."/>
            <person name="Zhang G."/>
            <person name="Yang Z."/>
            <person name="Chen R."/>
            <person name="Liu S."/>
            <person name="Li J."/>
            <person name="Ma L."/>
            <person name="Liu H."/>
            <person name="Zhou Y."/>
            <person name="Zhao J."/>
            <person name="Fang X."/>
            <person name="Li G."/>
            <person name="Fang L."/>
            <person name="Li Y."/>
            <person name="Liu D."/>
            <person name="Zheng H."/>
            <person name="Zhang Y."/>
            <person name="Qin N."/>
            <person name="Li Z."/>
            <person name="Yang G."/>
            <person name="Yang S."/>
            <person name="Bolund L."/>
            <person name="Kristiansen K."/>
            <person name="Zheng H."/>
            <person name="Li S."/>
            <person name="Zhang X."/>
            <person name="Yang H."/>
            <person name="Wang J."/>
            <person name="Sun R."/>
            <person name="Zhang B."/>
            <person name="Jiang S."/>
            <person name="Wang J."/>
            <person name="Du Y."/>
            <person name="Li S."/>
        </authorList>
    </citation>
    <scope>NUCLEOTIDE SEQUENCE [LARGE SCALE GENOMIC DNA]</scope>
    <source>
        <strain evidence="4">cv. 9930</strain>
    </source>
</reference>
<dbReference type="Pfam" id="PF12796">
    <property type="entry name" value="Ank_2"/>
    <property type="match status" value="1"/>
</dbReference>
<evidence type="ECO:0000259" key="2">
    <source>
        <dbReference type="Pfam" id="PF13962"/>
    </source>
</evidence>
<dbReference type="Proteomes" id="UP000029981">
    <property type="component" value="Chromosome 1"/>
</dbReference>
<evidence type="ECO:0000256" key="1">
    <source>
        <dbReference type="SAM" id="Phobius"/>
    </source>
</evidence>
<dbReference type="Gene3D" id="1.25.40.20">
    <property type="entry name" value="Ankyrin repeat-containing domain"/>
    <property type="match status" value="1"/>
</dbReference>
<dbReference type="Pfam" id="PF13962">
    <property type="entry name" value="PGG"/>
    <property type="match status" value="1"/>
</dbReference>
<keyword evidence="4" id="KW-1185">Reference proteome</keyword>
<dbReference type="Gramene" id="KGN66844">
    <property type="protein sequence ID" value="KGN66844"/>
    <property type="gene ID" value="Csa_1G701200"/>
</dbReference>
<evidence type="ECO:0000313" key="3">
    <source>
        <dbReference type="EMBL" id="KGN66844.1"/>
    </source>
</evidence>
<reference evidence="3 4" key="2">
    <citation type="journal article" date="2009" name="PLoS ONE">
        <title>An integrated genetic and cytogenetic map of the cucumber genome.</title>
        <authorList>
            <person name="Ren Y."/>
            <person name="Zhang Z."/>
            <person name="Liu J."/>
            <person name="Staub J.E."/>
            <person name="Han Y."/>
            <person name="Cheng Z."/>
            <person name="Li X."/>
            <person name="Lu J."/>
            <person name="Miao H."/>
            <person name="Kang H."/>
            <person name="Xie B."/>
            <person name="Gu X."/>
            <person name="Wang X."/>
            <person name="Du Y."/>
            <person name="Jin W."/>
            <person name="Huang S."/>
        </authorList>
    </citation>
    <scope>NUCLEOTIDE SEQUENCE [LARGE SCALE GENOMIC DNA]</scope>
    <source>
        <strain evidence="4">cv. 9930</strain>
    </source>
</reference>
<dbReference type="EMBL" id="CM002922">
    <property type="protein sequence ID" value="KGN66844.1"/>
    <property type="molecule type" value="Genomic_DNA"/>
</dbReference>
<feature type="transmembrane region" description="Helical" evidence="1">
    <location>
        <begin position="337"/>
        <end position="357"/>
    </location>
</feature>
<accession>A0A0A0M0P8</accession>
<dbReference type="AlphaFoldDB" id="A0A0A0M0P8"/>
<keyword evidence="1" id="KW-0812">Transmembrane</keyword>
<organism evidence="3 4">
    <name type="scientific">Cucumis sativus</name>
    <name type="common">Cucumber</name>
    <dbReference type="NCBI Taxonomy" id="3659"/>
    <lineage>
        <taxon>Eukaryota</taxon>
        <taxon>Viridiplantae</taxon>
        <taxon>Streptophyta</taxon>
        <taxon>Embryophyta</taxon>
        <taxon>Tracheophyta</taxon>
        <taxon>Spermatophyta</taxon>
        <taxon>Magnoliopsida</taxon>
        <taxon>eudicotyledons</taxon>
        <taxon>Gunneridae</taxon>
        <taxon>Pentapetalae</taxon>
        <taxon>rosids</taxon>
        <taxon>fabids</taxon>
        <taxon>Cucurbitales</taxon>
        <taxon>Cucurbitaceae</taxon>
        <taxon>Benincaseae</taxon>
        <taxon>Cucumis</taxon>
    </lineage>
</organism>
<gene>
    <name evidence="3" type="ORF">Csa_1G701200</name>
</gene>
<proteinExistence type="predicted"/>
<dbReference type="OMA" id="LMQFPFY"/>
<dbReference type="eggNOG" id="KOG0504">
    <property type="taxonomic scope" value="Eukaryota"/>
</dbReference>